<dbReference type="HOGENOM" id="CLU_1902859_0_0_7"/>
<protein>
    <recommendedName>
        <fullName evidence="3">Ankyrin</fullName>
    </recommendedName>
</protein>
<dbReference type="AlphaFoldDB" id="W4MC71"/>
<dbReference type="Proteomes" id="UP000019140">
    <property type="component" value="Unassembled WGS sequence"/>
</dbReference>
<dbReference type="InterPro" id="IPR036770">
    <property type="entry name" value="Ankyrin_rpt-contain_sf"/>
</dbReference>
<reference evidence="1 2" key="1">
    <citation type="journal article" date="2014" name="Nature">
        <title>An environmental bacterial taxon with a large and distinct metabolic repertoire.</title>
        <authorList>
            <person name="Wilson M.C."/>
            <person name="Mori T."/>
            <person name="Ruckert C."/>
            <person name="Uria A.R."/>
            <person name="Helf M.J."/>
            <person name="Takada K."/>
            <person name="Gernert C."/>
            <person name="Steffens U.A."/>
            <person name="Heycke N."/>
            <person name="Schmitt S."/>
            <person name="Rinke C."/>
            <person name="Helfrich E.J."/>
            <person name="Brachmann A.O."/>
            <person name="Gurgui C."/>
            <person name="Wakimoto T."/>
            <person name="Kracht M."/>
            <person name="Crusemann M."/>
            <person name="Hentschel U."/>
            <person name="Abe I."/>
            <person name="Matsunaga S."/>
            <person name="Kalinowski J."/>
            <person name="Takeyama H."/>
            <person name="Piel J."/>
        </authorList>
    </citation>
    <scope>NUCLEOTIDE SEQUENCE [LARGE SCALE GENOMIC DNA]</scope>
    <source>
        <strain evidence="2">TSY2</strain>
    </source>
</reference>
<evidence type="ECO:0000313" key="2">
    <source>
        <dbReference type="Proteomes" id="UP000019140"/>
    </source>
</evidence>
<evidence type="ECO:0008006" key="3">
    <source>
        <dbReference type="Google" id="ProtNLM"/>
    </source>
</evidence>
<organism evidence="1 2">
    <name type="scientific">Candidatus Entotheonella gemina</name>
    <dbReference type="NCBI Taxonomy" id="1429439"/>
    <lineage>
        <taxon>Bacteria</taxon>
        <taxon>Pseudomonadati</taxon>
        <taxon>Nitrospinota/Tectimicrobiota group</taxon>
        <taxon>Candidatus Tectimicrobiota</taxon>
        <taxon>Candidatus Entotheonellia</taxon>
        <taxon>Candidatus Entotheonellales</taxon>
        <taxon>Candidatus Entotheonellaceae</taxon>
        <taxon>Candidatus Entotheonella</taxon>
    </lineage>
</organism>
<dbReference type="EMBL" id="AZHX01000493">
    <property type="protein sequence ID" value="ETX07237.1"/>
    <property type="molecule type" value="Genomic_DNA"/>
</dbReference>
<dbReference type="Gene3D" id="1.25.40.20">
    <property type="entry name" value="Ankyrin repeat-containing domain"/>
    <property type="match status" value="1"/>
</dbReference>
<gene>
    <name evidence="1" type="ORF">ETSY2_12360</name>
</gene>
<dbReference type="SUPFAM" id="SSF48403">
    <property type="entry name" value="Ankyrin repeat"/>
    <property type="match status" value="1"/>
</dbReference>
<comment type="caution">
    <text evidence="1">The sequence shown here is derived from an EMBL/GenBank/DDBJ whole genome shotgun (WGS) entry which is preliminary data.</text>
</comment>
<evidence type="ECO:0000313" key="1">
    <source>
        <dbReference type="EMBL" id="ETX07237.1"/>
    </source>
</evidence>
<sequence length="133" mass="15287">MLIKHWRDKKQKKLNNSLKVAILSKRLPEVRESLCQGADPNALLTDREYALDLAMQVESVPIIDALLAAGGDPRKPYHFGGENWLRSDFARWAGKNEAIVNRLSQAEQEAESQYGSVLQYQYINPYNFPKFMY</sequence>
<name>W4MC71_9BACT</name>
<accession>W4MC71</accession>
<proteinExistence type="predicted"/>
<keyword evidence="2" id="KW-1185">Reference proteome</keyword>